<name>A0AAN8DQI0_CHAGU</name>
<evidence type="ECO:0000313" key="1">
    <source>
        <dbReference type="EMBL" id="KAK5926450.1"/>
    </source>
</evidence>
<comment type="caution">
    <text evidence="1">The sequence shown here is derived from an EMBL/GenBank/DDBJ whole genome shotgun (WGS) entry which is preliminary data.</text>
</comment>
<accession>A0AAN8DQI0</accession>
<gene>
    <name evidence="1" type="ORF">CgunFtcFv8_022021</name>
</gene>
<protein>
    <submittedName>
        <fullName evidence="1">Uncharacterized protein</fullName>
    </submittedName>
</protein>
<dbReference type="EMBL" id="JAURVH010001519">
    <property type="protein sequence ID" value="KAK5926450.1"/>
    <property type="molecule type" value="Genomic_DNA"/>
</dbReference>
<dbReference type="Proteomes" id="UP001331515">
    <property type="component" value="Unassembled WGS sequence"/>
</dbReference>
<organism evidence="1 2">
    <name type="scientific">Champsocephalus gunnari</name>
    <name type="common">Mackerel icefish</name>
    <dbReference type="NCBI Taxonomy" id="52237"/>
    <lineage>
        <taxon>Eukaryota</taxon>
        <taxon>Metazoa</taxon>
        <taxon>Chordata</taxon>
        <taxon>Craniata</taxon>
        <taxon>Vertebrata</taxon>
        <taxon>Euteleostomi</taxon>
        <taxon>Actinopterygii</taxon>
        <taxon>Neopterygii</taxon>
        <taxon>Teleostei</taxon>
        <taxon>Neoteleostei</taxon>
        <taxon>Acanthomorphata</taxon>
        <taxon>Eupercaria</taxon>
        <taxon>Perciformes</taxon>
        <taxon>Notothenioidei</taxon>
        <taxon>Channichthyidae</taxon>
        <taxon>Champsocephalus</taxon>
    </lineage>
</organism>
<proteinExistence type="predicted"/>
<evidence type="ECO:0000313" key="2">
    <source>
        <dbReference type="Proteomes" id="UP001331515"/>
    </source>
</evidence>
<dbReference type="AlphaFoldDB" id="A0AAN8DQI0"/>
<reference evidence="1 2" key="1">
    <citation type="journal article" date="2023" name="Mol. Biol. Evol.">
        <title>Genomics of Secondarily Temperate Adaptation in the Only Non-Antarctic Icefish.</title>
        <authorList>
            <person name="Rivera-Colon A.G."/>
            <person name="Rayamajhi N."/>
            <person name="Minhas B.F."/>
            <person name="Madrigal G."/>
            <person name="Bilyk K.T."/>
            <person name="Yoon V."/>
            <person name="Hune M."/>
            <person name="Gregory S."/>
            <person name="Cheng C.H.C."/>
            <person name="Catchen J.M."/>
        </authorList>
    </citation>
    <scope>NUCLEOTIDE SEQUENCE [LARGE SCALE GENOMIC DNA]</scope>
    <source>
        <tissue evidence="1">White muscle</tissue>
    </source>
</reference>
<sequence length="79" mass="8197">MTGLVRESHRSALMNHLAGQLALKGLTCSLFAPPTPTQSSLAKSNPMPLPVCRPSPSPNIPEALSVVSSPVISCSDVMA</sequence>
<keyword evidence="2" id="KW-1185">Reference proteome</keyword>